<dbReference type="SUPFAM" id="SSF46785">
    <property type="entry name" value="Winged helix' DNA-binding domain"/>
    <property type="match status" value="1"/>
</dbReference>
<dbReference type="SUPFAM" id="SSF53067">
    <property type="entry name" value="Actin-like ATPase domain"/>
    <property type="match status" value="1"/>
</dbReference>
<organism evidence="4 5">
    <name type="scientific">Paenibacillus filicis</name>
    <dbReference type="NCBI Taxonomy" id="669464"/>
    <lineage>
        <taxon>Bacteria</taxon>
        <taxon>Bacillati</taxon>
        <taxon>Bacillota</taxon>
        <taxon>Bacilli</taxon>
        <taxon>Bacillales</taxon>
        <taxon>Paenibacillaceae</taxon>
        <taxon>Paenibacillus</taxon>
    </lineage>
</organism>
<gene>
    <name evidence="4" type="ORF">WMW72_14910</name>
</gene>
<name>A0ABU9DK81_9BACL</name>
<dbReference type="Pfam" id="PF00480">
    <property type="entry name" value="ROK"/>
    <property type="match status" value="1"/>
</dbReference>
<dbReference type="EMBL" id="JBBPCC010000009">
    <property type="protein sequence ID" value="MEK8129194.1"/>
    <property type="molecule type" value="Genomic_DNA"/>
</dbReference>
<dbReference type="InterPro" id="IPR043129">
    <property type="entry name" value="ATPase_NBD"/>
</dbReference>
<evidence type="ECO:0000256" key="3">
    <source>
        <dbReference type="ARBA" id="ARBA00022629"/>
    </source>
</evidence>
<accession>A0ABU9DK81</accession>
<keyword evidence="3" id="KW-0859">Xylose metabolism</keyword>
<evidence type="ECO:0000256" key="2">
    <source>
        <dbReference type="ARBA" id="ARBA00006479"/>
    </source>
</evidence>
<dbReference type="InterPro" id="IPR036388">
    <property type="entry name" value="WH-like_DNA-bd_sf"/>
</dbReference>
<dbReference type="InterPro" id="IPR049874">
    <property type="entry name" value="ROK_cs"/>
</dbReference>
<dbReference type="PROSITE" id="PS01125">
    <property type="entry name" value="ROK"/>
    <property type="match status" value="1"/>
</dbReference>
<dbReference type="Proteomes" id="UP001469365">
    <property type="component" value="Unassembled WGS sequence"/>
</dbReference>
<dbReference type="InterPro" id="IPR036390">
    <property type="entry name" value="WH_DNA-bd_sf"/>
</dbReference>
<proteinExistence type="inferred from homology"/>
<dbReference type="Gene3D" id="3.30.420.40">
    <property type="match status" value="2"/>
</dbReference>
<comment type="similarity">
    <text evidence="2">Belongs to the ROK (NagC/XylR) family.</text>
</comment>
<dbReference type="CDD" id="cd24076">
    <property type="entry name" value="ASKHA_ATPase_ROK_BsXylR-like"/>
    <property type="match status" value="1"/>
</dbReference>
<sequence>MLETIKNKSPLSRSQISELTGLHKGTVSSLIHELIEEDLVFEIGEGISSGGRRPVMLLFNQQAGYAIGVNLGVNFILAVLTNLQGEVLEEKMTYFEHTSVDVVIPQLIEAIQTMIDRAPESRYGIIGIGIGVPGVLDDKGTILLAPNLGWENLDLYRIVTEAFNTPVIIENEANAGAIGEKEFGVGIGDSNLIFVSLGIGIGTGILLNGEIYRGVSGFSGEMGHFIIETNGKKCKCGSKGCWELYASENALIEQARQLFAGEPNGQALDINDLVAMADAGSAKVIHLFNQIGEYIGIGIANIINMFNPELIVIGNRLAVAEKWIKNPIMRIVEQSTLPFTRRQLKISFSSPATDSIAVGAAYTATKSFFSNTKVLVD</sequence>
<keyword evidence="5" id="KW-1185">Reference proteome</keyword>
<comment type="caution">
    <text evidence="4">The sequence shown here is derived from an EMBL/GenBank/DDBJ whole genome shotgun (WGS) entry which is preliminary data.</text>
</comment>
<dbReference type="Gene3D" id="1.10.10.10">
    <property type="entry name" value="Winged helix-like DNA-binding domain superfamily/Winged helix DNA-binding domain"/>
    <property type="match status" value="1"/>
</dbReference>
<comment type="function">
    <text evidence="1">Transcriptional repressor of xylose-utilizing enzymes.</text>
</comment>
<protein>
    <submittedName>
        <fullName evidence="4">ROK family transcriptional regulator</fullName>
    </submittedName>
</protein>
<dbReference type="PANTHER" id="PTHR18964">
    <property type="entry name" value="ROK (REPRESSOR, ORF, KINASE) FAMILY"/>
    <property type="match status" value="1"/>
</dbReference>
<evidence type="ECO:0000313" key="5">
    <source>
        <dbReference type="Proteomes" id="UP001469365"/>
    </source>
</evidence>
<dbReference type="InterPro" id="IPR000600">
    <property type="entry name" value="ROK"/>
</dbReference>
<dbReference type="PANTHER" id="PTHR18964:SF149">
    <property type="entry name" value="BIFUNCTIONAL UDP-N-ACETYLGLUCOSAMINE 2-EPIMERASE_N-ACETYLMANNOSAMINE KINASE"/>
    <property type="match status" value="1"/>
</dbReference>
<keyword evidence="3" id="KW-0119">Carbohydrate metabolism</keyword>
<evidence type="ECO:0000256" key="1">
    <source>
        <dbReference type="ARBA" id="ARBA00002486"/>
    </source>
</evidence>
<reference evidence="4 5" key="1">
    <citation type="submission" date="2024-04" db="EMBL/GenBank/DDBJ databases">
        <title>draft genome sequnece of Paenibacillus filicis.</title>
        <authorList>
            <person name="Kim D.-U."/>
        </authorList>
    </citation>
    <scope>NUCLEOTIDE SEQUENCE [LARGE SCALE GENOMIC DNA]</scope>
    <source>
        <strain evidence="4 5">KACC14197</strain>
    </source>
</reference>
<evidence type="ECO:0000313" key="4">
    <source>
        <dbReference type="EMBL" id="MEK8129194.1"/>
    </source>
</evidence>